<dbReference type="RefSeq" id="WP_093114508.1">
    <property type="nucleotide sequence ID" value="NZ_FNGG01000020.1"/>
</dbReference>
<dbReference type="AlphaFoldDB" id="A0A1H5PHI5"/>
<sequence>MTNIYWPVYKNIESELTKLTYDIHIDDNQINVYSSKISDLILRSAAEIESIAKELYKKNGGVKENNILFDKDCIKHLNQIWKLEDKVIIISSSSCFQSQKIIKPFIKTEKNFRNKLTYSWNNAYQNLKHNRYESLHFGSLKYLFDILAALFILNLYFKEEVFEITQNSNVPENMGSEIFSIKVHKWRSYDAQGVYGKNEDFDECIYLTKRTDESLKKMIEATQAMFKEQQEMFLKHPKTLEFVRSGKLKDYEGNNLMWDVLDENEYWNIINITSKKHILDSKDREMEGVLNKNCI</sequence>
<keyword evidence="2" id="KW-1185">Reference proteome</keyword>
<gene>
    <name evidence="1" type="ORF">SAMN04488034_1195</name>
</gene>
<dbReference type="Proteomes" id="UP000199448">
    <property type="component" value="Unassembled WGS sequence"/>
</dbReference>
<evidence type="ECO:0000313" key="2">
    <source>
        <dbReference type="Proteomes" id="UP000199448"/>
    </source>
</evidence>
<dbReference type="EMBL" id="FNUG01000019">
    <property type="protein sequence ID" value="SEF13333.1"/>
    <property type="molecule type" value="Genomic_DNA"/>
</dbReference>
<name>A0A1H5PHI5_9FLAO</name>
<reference evidence="1 2" key="1">
    <citation type="submission" date="2016-10" db="EMBL/GenBank/DDBJ databases">
        <authorList>
            <person name="de Groot N.N."/>
        </authorList>
    </citation>
    <scope>NUCLEOTIDE SEQUENCE [LARGE SCALE GENOMIC DNA]</scope>
    <source>
        <strain evidence="1 2">DSM 23553</strain>
    </source>
</reference>
<dbReference type="OrthoDB" id="1442012at2"/>
<organism evidence="1 2">
    <name type="scientific">Salinimicrobium catena</name>
    <dbReference type="NCBI Taxonomy" id="390640"/>
    <lineage>
        <taxon>Bacteria</taxon>
        <taxon>Pseudomonadati</taxon>
        <taxon>Bacteroidota</taxon>
        <taxon>Flavobacteriia</taxon>
        <taxon>Flavobacteriales</taxon>
        <taxon>Flavobacteriaceae</taxon>
        <taxon>Salinimicrobium</taxon>
    </lineage>
</organism>
<accession>A0A1H5PHI5</accession>
<dbReference type="STRING" id="390640.SAMN04488034_1195"/>
<protein>
    <submittedName>
        <fullName evidence="1">Uncharacterized protein</fullName>
    </submittedName>
</protein>
<evidence type="ECO:0000313" key="1">
    <source>
        <dbReference type="EMBL" id="SEF13333.1"/>
    </source>
</evidence>
<proteinExistence type="predicted"/>